<dbReference type="Proteomes" id="UP001465668">
    <property type="component" value="Unassembled WGS sequence"/>
</dbReference>
<feature type="region of interest" description="Disordered" evidence="1">
    <location>
        <begin position="40"/>
        <end position="67"/>
    </location>
</feature>
<feature type="compositionally biased region" description="Polar residues" evidence="1">
    <location>
        <begin position="40"/>
        <end position="53"/>
    </location>
</feature>
<keyword evidence="4" id="KW-1185">Reference proteome</keyword>
<sequence>MAGPMPRIDYAQFCADTMQAYRSLSGEPVNADVYSDLLGRQQQQDQAPRTSTEAAPEDHRHHRNDEDATTKAFFKHASARRVNTDAFISSALTKQYPTLELVVTPAGNCNLLAFARAGNGSLEHLGDKRGSLPDSLQWDMYLPPARRLDGALGGLGEQAIFGKYMYKWNDSEFIVYLVDGRDGTSPYPQVTLYYILAADKRKAHQLILEAGRWNADLHEEVWVYDGGRWQKSKELYDSVRNATWDSVILDAEMKKSLIDDHLSFFSSRETYTHLKVPWKRGIIYHGPPGNGKTISIKAMMHTLYSQPDPIPTLYVRSLFSVGAISVYSGPEYSIKQVFGKAREFAPCYLVFEDLDSIINDSFRSYFLNEVDGLKNNDGIFMVGSTNHLERLDPGISKRPSRFDRKYFFPNPNHDERVAYSHFWQGKLKDNKDIEFPDKLCTAVAEITDGFSFAYMQEAFVAALLALARKSKKPTPKLRGLMEDLGDGWIGIDTGDDDLDDLALWVEIKKQVEILREGLKGKE</sequence>
<dbReference type="SUPFAM" id="SSF52540">
    <property type="entry name" value="P-loop containing nucleoside triphosphate hydrolases"/>
    <property type="match status" value="1"/>
</dbReference>
<feature type="compositionally biased region" description="Basic and acidic residues" evidence="1">
    <location>
        <begin position="56"/>
        <end position="67"/>
    </location>
</feature>
<feature type="domain" description="ATPase AAA-type core" evidence="2">
    <location>
        <begin position="283"/>
        <end position="409"/>
    </location>
</feature>
<evidence type="ECO:0000313" key="4">
    <source>
        <dbReference type="Proteomes" id="UP001465668"/>
    </source>
</evidence>
<evidence type="ECO:0000259" key="2">
    <source>
        <dbReference type="Pfam" id="PF00004"/>
    </source>
</evidence>
<dbReference type="Pfam" id="PF00004">
    <property type="entry name" value="AAA"/>
    <property type="match status" value="1"/>
</dbReference>
<dbReference type="Gene3D" id="3.40.50.300">
    <property type="entry name" value="P-loop containing nucleotide triphosphate hydrolases"/>
    <property type="match status" value="1"/>
</dbReference>
<name>A0ABR2XTW1_9PEZI</name>
<proteinExistence type="predicted"/>
<dbReference type="InterPro" id="IPR027417">
    <property type="entry name" value="P-loop_NTPase"/>
</dbReference>
<comment type="caution">
    <text evidence="3">The sequence shown here is derived from an EMBL/GenBank/DDBJ whole genome shotgun (WGS) entry which is preliminary data.</text>
</comment>
<accession>A0ABR2XTW1</accession>
<dbReference type="EMBL" id="JARVKM010000023">
    <property type="protein sequence ID" value="KAK9777127.1"/>
    <property type="molecule type" value="Genomic_DNA"/>
</dbReference>
<dbReference type="InterPro" id="IPR050168">
    <property type="entry name" value="AAA_ATPase_domain"/>
</dbReference>
<reference evidence="3 4" key="1">
    <citation type="submission" date="2024-02" db="EMBL/GenBank/DDBJ databases">
        <title>First draft genome assembly of two strains of Seiridium cardinale.</title>
        <authorList>
            <person name="Emiliani G."/>
            <person name="Scali E."/>
        </authorList>
    </citation>
    <scope>NUCLEOTIDE SEQUENCE [LARGE SCALE GENOMIC DNA]</scope>
    <source>
        <strain evidence="3 4">BM-138-000479</strain>
    </source>
</reference>
<evidence type="ECO:0000256" key="1">
    <source>
        <dbReference type="SAM" id="MobiDB-lite"/>
    </source>
</evidence>
<evidence type="ECO:0000313" key="3">
    <source>
        <dbReference type="EMBL" id="KAK9777127.1"/>
    </source>
</evidence>
<dbReference type="InterPro" id="IPR003959">
    <property type="entry name" value="ATPase_AAA_core"/>
</dbReference>
<gene>
    <name evidence="3" type="ORF">SCAR479_06195</name>
</gene>
<organism evidence="3 4">
    <name type="scientific">Seiridium cardinale</name>
    <dbReference type="NCBI Taxonomy" id="138064"/>
    <lineage>
        <taxon>Eukaryota</taxon>
        <taxon>Fungi</taxon>
        <taxon>Dikarya</taxon>
        <taxon>Ascomycota</taxon>
        <taxon>Pezizomycotina</taxon>
        <taxon>Sordariomycetes</taxon>
        <taxon>Xylariomycetidae</taxon>
        <taxon>Amphisphaeriales</taxon>
        <taxon>Sporocadaceae</taxon>
        <taxon>Seiridium</taxon>
    </lineage>
</organism>
<dbReference type="CDD" id="cd19481">
    <property type="entry name" value="RecA-like_protease"/>
    <property type="match status" value="1"/>
</dbReference>
<dbReference type="PANTHER" id="PTHR23077:SF132">
    <property type="entry name" value="ATP-DEPENDENT ZN PROTEASE"/>
    <property type="match status" value="1"/>
</dbReference>
<protein>
    <submittedName>
        <fullName evidence="3">ATPase</fullName>
    </submittedName>
</protein>
<dbReference type="PANTHER" id="PTHR23077">
    <property type="entry name" value="AAA-FAMILY ATPASE"/>
    <property type="match status" value="1"/>
</dbReference>